<dbReference type="EMBL" id="RJJG01000009">
    <property type="protein sequence ID" value="RNI07309.1"/>
    <property type="molecule type" value="Genomic_DNA"/>
</dbReference>
<gene>
    <name evidence="2" type="ORF">BHR79_00040</name>
    <name evidence="3" type="ORF">EFE40_10265</name>
    <name evidence="4" type="ORF">SAMN04515625_1775</name>
</gene>
<reference evidence="2 5" key="1">
    <citation type="submission" date="2016-10" db="EMBL/GenBank/DDBJ databases">
        <title>Methanohalophilus halophilus.</title>
        <authorList>
            <person name="L'haridon S."/>
        </authorList>
    </citation>
    <scope>NUCLEOTIDE SEQUENCE [LARGE SCALE GENOMIC DNA]</scope>
    <source>
        <strain evidence="2 5">Z-7982</strain>
    </source>
</reference>
<evidence type="ECO:0000313" key="5">
    <source>
        <dbReference type="Proteomes" id="UP000186879"/>
    </source>
</evidence>
<dbReference type="Proteomes" id="UP000186879">
    <property type="component" value="Chromosome"/>
</dbReference>
<evidence type="ECO:0000313" key="2">
    <source>
        <dbReference type="EMBL" id="APH38025.1"/>
    </source>
</evidence>
<dbReference type="Gene3D" id="1.10.10.1710">
    <property type="entry name" value="Deoxyribodipyrimidine photolyase-related"/>
    <property type="match status" value="1"/>
</dbReference>
<dbReference type="InterPro" id="IPR036134">
    <property type="entry name" value="Crypto/Photolyase_FAD-like_sf"/>
</dbReference>
<sequence length="501" mass="59170">MKGIWIGGDQLIEDNPLILDSPHVPLIMTEYTGFSLSRTYHKKKLILVWSSMRHYAEKLRKRGADLTYVKTPEMERTLNEWIKNKEIDELHISEPSNIHLKKYIEKLNLNCKVIFLPDNQFMWQAQEFRDWANSRKKLLMEDFYRTGRKKYKILLEKDLKPSGGKWNLDRENRKPPPKYGFQEDPPQHIKFPPDKITKEIIAEVERSEYPTYGKGNDFNLAVTHEDAEKALDFFIEEKLANFGPYQDIMLTGDNVLWHSILSPYLNLGLLHPLNVVKKAELAYYQKNLPLNSIEGFIRQILGWREYMHCIYNYKGDKYLKNNWFDHERELPTMYWYPEKTAMNCMTSVIEEVRNTGYAHHIQRLMILSNFALLAEVNPSEVKNWFHTAFIDAYDWVMQPNVIGMGQFADGGILATKPYISSANYINKMSDYCQDCTYNHNHRTGVDACPFNYLYWAFLHKNNEKLRNIGRMKLILKNLDRINKKKLKQILTQADDFLKSLK</sequence>
<dbReference type="InterPro" id="IPR007357">
    <property type="entry name" value="PhrB-like"/>
</dbReference>
<dbReference type="PANTHER" id="PTHR38657">
    <property type="entry name" value="SLR1343 PROTEIN"/>
    <property type="match status" value="1"/>
</dbReference>
<organism evidence="2 5">
    <name type="scientific">Methanohalophilus halophilus</name>
    <dbReference type="NCBI Taxonomy" id="2177"/>
    <lineage>
        <taxon>Archaea</taxon>
        <taxon>Methanobacteriati</taxon>
        <taxon>Methanobacteriota</taxon>
        <taxon>Stenosarchaea group</taxon>
        <taxon>Methanomicrobia</taxon>
        <taxon>Methanosarcinales</taxon>
        <taxon>Methanosarcinaceae</taxon>
        <taxon>Methanohalophilus</taxon>
    </lineage>
</organism>
<dbReference type="STRING" id="2177.BHR79_00040"/>
<dbReference type="Pfam" id="PF04244">
    <property type="entry name" value="DPRP"/>
    <property type="match status" value="1"/>
</dbReference>
<proteinExistence type="predicted"/>
<evidence type="ECO:0000313" key="4">
    <source>
        <dbReference type="EMBL" id="SDW86104.1"/>
    </source>
</evidence>
<dbReference type="OrthoDB" id="371734at2157"/>
<evidence type="ECO:0000313" key="6">
    <source>
        <dbReference type="Proteomes" id="UP000198669"/>
    </source>
</evidence>
<dbReference type="Gene3D" id="1.25.40.80">
    <property type="match status" value="1"/>
</dbReference>
<reference evidence="4 6" key="2">
    <citation type="submission" date="2016-10" db="EMBL/GenBank/DDBJ databases">
        <authorList>
            <person name="de Groot N.N."/>
        </authorList>
    </citation>
    <scope>NUCLEOTIDE SEQUENCE [LARGE SCALE GENOMIC DNA]</scope>
    <source>
        <strain evidence="4 6">Z-7982</strain>
    </source>
</reference>
<dbReference type="KEGG" id="mhaz:BHR79_00040"/>
<dbReference type="RefSeq" id="WP_072560120.1">
    <property type="nucleotide sequence ID" value="NZ_CP017921.1"/>
</dbReference>
<protein>
    <submittedName>
        <fullName evidence="2">Cryptochrome/photolyase family protein</fullName>
    </submittedName>
    <submittedName>
        <fullName evidence="3 4">Deoxyribodipyrimidine photolyase</fullName>
    </submittedName>
</protein>
<dbReference type="GeneID" id="30582093"/>
<dbReference type="EMBL" id="FNMU01000005">
    <property type="protein sequence ID" value="SDW86104.1"/>
    <property type="molecule type" value="Genomic_DNA"/>
</dbReference>
<reference evidence="3 7" key="3">
    <citation type="submission" date="2018-10" db="EMBL/GenBank/DDBJ databases">
        <title>Cultivation of a novel Methanohalophilus strain from Kebrit Deep of the Red Sea and a genomic comparison of members of the genus Methanohalophilus.</title>
        <authorList>
            <person name="Guan Y."/>
            <person name="Ngugi D.K."/>
            <person name="Stingl U."/>
        </authorList>
    </citation>
    <scope>NUCLEOTIDE SEQUENCE [LARGE SCALE GENOMIC DNA]</scope>
    <source>
        <strain evidence="3 7">DSM 3094</strain>
    </source>
</reference>
<evidence type="ECO:0000313" key="3">
    <source>
        <dbReference type="EMBL" id="RNI07309.1"/>
    </source>
</evidence>
<dbReference type="PANTHER" id="PTHR38657:SF1">
    <property type="entry name" value="SLR1343 PROTEIN"/>
    <property type="match status" value="1"/>
</dbReference>
<dbReference type="Gene3D" id="1.10.579.10">
    <property type="entry name" value="DNA Cyclobutane Dipyrimidine Photolyase, subunit A, domain 3"/>
    <property type="match status" value="1"/>
</dbReference>
<dbReference type="Proteomes" id="UP000198669">
    <property type="component" value="Unassembled WGS sequence"/>
</dbReference>
<keyword evidence="5" id="KW-1185">Reference proteome</keyword>
<evidence type="ECO:0000313" key="7">
    <source>
        <dbReference type="Proteomes" id="UP000267921"/>
    </source>
</evidence>
<dbReference type="GO" id="GO:0016829">
    <property type="term" value="F:lyase activity"/>
    <property type="evidence" value="ECO:0007669"/>
    <property type="project" value="UniProtKB-KW"/>
</dbReference>
<evidence type="ECO:0000256" key="1">
    <source>
        <dbReference type="SAM" id="MobiDB-lite"/>
    </source>
</evidence>
<dbReference type="SUPFAM" id="SSF48173">
    <property type="entry name" value="Cryptochrome/photolyase FAD-binding domain"/>
    <property type="match status" value="1"/>
</dbReference>
<name>A0A1L3PZJ2_9EURY</name>
<dbReference type="EMBL" id="CP017921">
    <property type="protein sequence ID" value="APH38025.1"/>
    <property type="molecule type" value="Genomic_DNA"/>
</dbReference>
<accession>A0A1L3PZJ2</accession>
<dbReference type="InterPro" id="IPR014729">
    <property type="entry name" value="Rossmann-like_a/b/a_fold"/>
</dbReference>
<dbReference type="Gene3D" id="3.40.50.620">
    <property type="entry name" value="HUPs"/>
    <property type="match status" value="1"/>
</dbReference>
<feature type="region of interest" description="Disordered" evidence="1">
    <location>
        <begin position="165"/>
        <end position="186"/>
    </location>
</feature>
<dbReference type="Proteomes" id="UP000267921">
    <property type="component" value="Unassembled WGS sequence"/>
</dbReference>
<keyword evidence="2" id="KW-0456">Lyase</keyword>
<dbReference type="AlphaFoldDB" id="A0A1L3PZJ2"/>
<dbReference type="InterPro" id="IPR052551">
    <property type="entry name" value="UV-DNA_repair_photolyase"/>
</dbReference>